<dbReference type="EMBL" id="AWWV01009177">
    <property type="protein sequence ID" value="OMO87691.1"/>
    <property type="molecule type" value="Genomic_DNA"/>
</dbReference>
<feature type="compositionally biased region" description="Low complexity" evidence="10">
    <location>
        <begin position="111"/>
        <end position="123"/>
    </location>
</feature>
<dbReference type="GO" id="GO:0045740">
    <property type="term" value="P:positive regulation of DNA replication"/>
    <property type="evidence" value="ECO:0007669"/>
    <property type="project" value="TreeGrafter"/>
</dbReference>
<keyword evidence="8" id="KW-0539">Nucleus</keyword>
<feature type="binding site" evidence="9">
    <location>
        <position position="397"/>
    </location>
    <ligand>
        <name>ATP</name>
        <dbReference type="ChEBI" id="CHEBI:30616"/>
    </ligand>
</feature>
<feature type="compositionally biased region" description="Polar residues" evidence="10">
    <location>
        <begin position="23"/>
        <end position="32"/>
    </location>
</feature>
<keyword evidence="5" id="KW-0158">Chromosome</keyword>
<dbReference type="GO" id="GO:0005524">
    <property type="term" value="F:ATP binding"/>
    <property type="evidence" value="ECO:0007669"/>
    <property type="project" value="UniProtKB-UniRule"/>
</dbReference>
<dbReference type="PANTHER" id="PTHR14865:SF2">
    <property type="entry name" value="CST COMPLEX SUBUNIT CTC1"/>
    <property type="match status" value="1"/>
</dbReference>
<feature type="compositionally biased region" description="Low complexity" evidence="10">
    <location>
        <begin position="791"/>
        <end position="802"/>
    </location>
</feature>
<dbReference type="PANTHER" id="PTHR14865">
    <property type="entry name" value="CST COMPLEX SUBUNIT CTC1"/>
    <property type="match status" value="1"/>
</dbReference>
<keyword evidence="7" id="KW-0238">DNA-binding</keyword>
<dbReference type="InterPro" id="IPR000719">
    <property type="entry name" value="Prot_kinase_dom"/>
</dbReference>
<dbReference type="Gramene" id="OMO87691">
    <property type="protein sequence ID" value="OMO87691"/>
    <property type="gene ID" value="CCACVL1_08816"/>
</dbReference>
<keyword evidence="9" id="KW-0067">ATP-binding</keyword>
<dbReference type="FunFam" id="1.10.510.10:FF:000357">
    <property type="entry name" value="Mitogen-activated protein kinase kinase kinase 5"/>
    <property type="match status" value="1"/>
</dbReference>
<evidence type="ECO:0000256" key="5">
    <source>
        <dbReference type="ARBA" id="ARBA00022454"/>
    </source>
</evidence>
<organism evidence="12 13">
    <name type="scientific">Corchorus capsularis</name>
    <name type="common">Jute</name>
    <dbReference type="NCBI Taxonomy" id="210143"/>
    <lineage>
        <taxon>Eukaryota</taxon>
        <taxon>Viridiplantae</taxon>
        <taxon>Streptophyta</taxon>
        <taxon>Embryophyta</taxon>
        <taxon>Tracheophyta</taxon>
        <taxon>Spermatophyta</taxon>
        <taxon>Magnoliopsida</taxon>
        <taxon>eudicotyledons</taxon>
        <taxon>Gunneridae</taxon>
        <taxon>Pentapetalae</taxon>
        <taxon>rosids</taxon>
        <taxon>malvids</taxon>
        <taxon>Malvales</taxon>
        <taxon>Malvaceae</taxon>
        <taxon>Grewioideae</taxon>
        <taxon>Apeibeae</taxon>
        <taxon>Corchorus</taxon>
    </lineage>
</organism>
<feature type="domain" description="Protein kinase" evidence="11">
    <location>
        <begin position="368"/>
        <end position="629"/>
    </location>
</feature>
<gene>
    <name evidence="12" type="ORF">CCACVL1_08816</name>
</gene>
<comment type="subcellular location">
    <subcellularLocation>
        <location evidence="2">Chromosome</location>
        <location evidence="2">Telomere</location>
    </subcellularLocation>
    <subcellularLocation>
        <location evidence="1">Nucleus</location>
    </subcellularLocation>
</comment>
<keyword evidence="13" id="KW-1185">Reference proteome</keyword>
<sequence length="2083" mass="229432">MPISRKTFPHVSKSLPSPDSLHDSTSGNAVNNQTQQQRRLTRQRKLRHLTDDDLGIFSFSCKDRPFSLPGSPVTARSKLRSPDGLEHWSSSAVPKPLPLPEDFGNRKSNTPGSSPGPSQLSSPDEGLAPAPGRKKADHDSRISLAKSSVNPRMGFSRDESVENVTNRPRPRGGTRSRGTSFFSTPASPHRSHTSDYFYSYDVVESTNLLSRRRGFTQDLNFGSVNYNLRLDVPARSAPTTTFSSPSVSPGRSTKVDTFPSSSPVAEELRGLIDVDVPNLGRAAAYSSTVSPVKTVHTPDHSPHQSPGLNKVSFASHHKLLENNAQVNAHPLPLPPGALPSSQSPKPLPSPVSNHIIEKPITTPMINQWQKGRLLGRGTYGSVYEATNKETGALCAMKEVDIIPDDPKSLECIKQLEQEIRVLKNLKHQNIVQYYGSETVDDHFYIYLEYVHPGSISKYVREHCGAITESIVRNFTRHILSGLAYLHSSKTIHRDIKGANLLVDANGTVKLADFGMAKHLSGLSYELSLKGSPYWMAPEVIQAVMQKDTNPNLALAVDIWSLGCTIIEMFTGKPPWSEHTGPQAMFKVLNRTPEIPEALSPEGKDFLHRCFRRNPAQRPSAAMLLEHPFVRNSADQNGSILSQAVSRMNLTDKSHGTRNSPTHNIDLMSTSSSTKIMNGKLPCYSETDQSRYAKTINCAAASHRPSYSTLEVSTYTSTAAKLIHGSHSFSPSSHISSNMPLGAVNNHPSLHENTHIHMEDVIILTVSDLLRYGRPHTGSSSPGPPIRTQQEPTPASGASNSNPNPNRKALSLFEYPALLVGTLGLPSLSLKCPQRNCLEFSDDSSAICCDIVGLDLRSIGKKIHVLTWNFIPSKHLSGGFLEIVKWKFMDSSHGLSECSSLKIDSFPLSSNSSESKPSNSKSYQVHGTLESVSPVSVVPCSHKDSSSSNSINLRGFLVRIMACECKLCRSKKSFKVLHEELDCHSFTNPVFVYFCDFAWCWHPVMMKLMGNALTISGLKKRIIFIGKQECDSMFVTAEYSVLHLPRLLKKCVPFSRNVVKGNGECGSYIGTVNNVYMQGMVVELDKEVWLLLTDQLLMPPHGLRVGAIISVKNVHFVNPKFKWAKLLVLGACFKTSITVESFSPLETGCLIVSQSQSQLGKFIDSLAFSTRLWVLLLVSCFLKKFSGILPRKEILGSKHKKGMAEMFASLHLSSAMFRERHGVLLEFNKHEPYGYANGPYCGNLQLVVPISSFIHHCEILWIRTSFQLDNVQPGSGGEKYYLHSKRKTFQSEDIGIILVGSLKISTSSGRLQLVDTTGGIDAIIPDLPSNWNPDTVFQVIDYSLTVEGTPEPVHSGLPNESFSCGSFFRGFPSTRERNFKKFIYFHLCNAMCRNLPFYPPADCQDKLNEFENGIFHLIHITHKLHPLRKLAGDTMISKRSTVFAEAIVLPWYLFLAGKYGSVGSNTVSRDCIGGNNIDHAPCKRQKTDCLSRWVTPGSLGCASSEKSLGSIRETRGDQGCLSIRFSHEIPCLATIRGVNNFIITSSGILYKTKANADIKVDCKPSADKILLEFTSESDLKYQIGGFYLMKHHTADPFCNIETSKFSGVKVLMTSGTFLRSLSFSPEVLTTDKSLHYPSLGDSSLCDDEVLTKDQVLRVARDTSVSDVHLHFSSSLTGLLDINTKELVKDLNVPHANLENSSLSSSIETTMTACGLSSVLPGSNCLFPEGNLTSLCGDVIIVHSFNRGSTSVRSSCEDVGELRHFGFSDGTNSCCIHVSMSHQIVKIIGTIGQLPFPTGFGSGVNATFHRILELRGPNVLMLTPVSAIVINSIRADNEACSNTCSNSRPSLDMPNSASKNMVASSGLVSEFIQCSNGNLNRFRCRVVALHVLVLQKRPMHSGPLSVDVPLACFILDDGSSSCYCWANAERAATLLRLHELPPSAFQASGCIEKWVGIPRSSWTSTVHHFQRFLEKHGKIIVKNTRSISDSFDQDFAVSVSSGKALNSLDEDLYLLISVIFKACINRFWTVVAEEMDSNAEASLLKEHLVEVEMPMPPMKNLWASEVCYVNQLTEARDMIQKLVNR</sequence>
<dbReference type="Proteomes" id="UP000188268">
    <property type="component" value="Unassembled WGS sequence"/>
</dbReference>
<feature type="region of interest" description="Disordered" evidence="10">
    <location>
        <begin position="327"/>
        <end position="348"/>
    </location>
</feature>
<evidence type="ECO:0000256" key="2">
    <source>
        <dbReference type="ARBA" id="ARBA00004574"/>
    </source>
</evidence>
<dbReference type="OrthoDB" id="2314520at2759"/>
<dbReference type="Pfam" id="PF00069">
    <property type="entry name" value="Pkinase"/>
    <property type="match status" value="1"/>
</dbReference>
<accession>A0A1R3IYP5</accession>
<dbReference type="Gene3D" id="1.10.510.10">
    <property type="entry name" value="Transferase(Phosphotransferase) domain 1"/>
    <property type="match status" value="1"/>
</dbReference>
<dbReference type="GO" id="GO:0003697">
    <property type="term" value="F:single-stranded DNA binding"/>
    <property type="evidence" value="ECO:0007669"/>
    <property type="project" value="TreeGrafter"/>
</dbReference>
<dbReference type="SUPFAM" id="SSF56112">
    <property type="entry name" value="Protein kinase-like (PK-like)"/>
    <property type="match status" value="1"/>
</dbReference>
<dbReference type="GO" id="GO:0004672">
    <property type="term" value="F:protein kinase activity"/>
    <property type="evidence" value="ECO:0007669"/>
    <property type="project" value="InterPro"/>
</dbReference>
<evidence type="ECO:0000256" key="7">
    <source>
        <dbReference type="ARBA" id="ARBA00023125"/>
    </source>
</evidence>
<evidence type="ECO:0000259" key="11">
    <source>
        <dbReference type="PROSITE" id="PS50011"/>
    </source>
</evidence>
<keyword evidence="6" id="KW-0779">Telomere</keyword>
<dbReference type="InterPro" id="IPR011009">
    <property type="entry name" value="Kinase-like_dom_sf"/>
</dbReference>
<dbReference type="GO" id="GO:1990879">
    <property type="term" value="C:CST complex"/>
    <property type="evidence" value="ECO:0007669"/>
    <property type="project" value="TreeGrafter"/>
</dbReference>
<keyword evidence="9" id="KW-0547">Nucleotide-binding</keyword>
<evidence type="ECO:0000256" key="4">
    <source>
        <dbReference type="ARBA" id="ARBA00016175"/>
    </source>
</evidence>
<dbReference type="GO" id="GO:0010833">
    <property type="term" value="P:telomere maintenance via telomere lengthening"/>
    <property type="evidence" value="ECO:0007669"/>
    <property type="project" value="TreeGrafter"/>
</dbReference>
<evidence type="ECO:0000256" key="9">
    <source>
        <dbReference type="PROSITE-ProRule" id="PRU10141"/>
    </source>
</evidence>
<evidence type="ECO:0000256" key="8">
    <source>
        <dbReference type="ARBA" id="ARBA00023242"/>
    </source>
</evidence>
<comment type="caution">
    <text evidence="12">The sequence shown here is derived from an EMBL/GenBank/DDBJ whole genome shotgun (WGS) entry which is preliminary data.</text>
</comment>
<evidence type="ECO:0000256" key="10">
    <source>
        <dbReference type="SAM" id="MobiDB-lite"/>
    </source>
</evidence>
<feature type="compositionally biased region" description="Low complexity" evidence="10">
    <location>
        <begin position="175"/>
        <end position="185"/>
    </location>
</feature>
<dbReference type="InterPro" id="IPR042617">
    <property type="entry name" value="CTC1-like"/>
</dbReference>
<dbReference type="STRING" id="210143.A0A1R3IYP5"/>
<evidence type="ECO:0000256" key="3">
    <source>
        <dbReference type="ARBA" id="ARBA00006332"/>
    </source>
</evidence>
<feature type="compositionally biased region" description="Low complexity" evidence="10">
    <location>
        <begin position="236"/>
        <end position="249"/>
    </location>
</feature>
<evidence type="ECO:0000256" key="1">
    <source>
        <dbReference type="ARBA" id="ARBA00004123"/>
    </source>
</evidence>
<evidence type="ECO:0000256" key="6">
    <source>
        <dbReference type="ARBA" id="ARBA00022895"/>
    </source>
</evidence>
<dbReference type="GO" id="GO:0042162">
    <property type="term" value="F:telomeric DNA binding"/>
    <property type="evidence" value="ECO:0007669"/>
    <property type="project" value="TreeGrafter"/>
</dbReference>
<evidence type="ECO:0000313" key="12">
    <source>
        <dbReference type="EMBL" id="OMO87691.1"/>
    </source>
</evidence>
<feature type="region of interest" description="Disordered" evidence="10">
    <location>
        <begin position="290"/>
        <end position="310"/>
    </location>
</feature>
<evidence type="ECO:0000313" key="13">
    <source>
        <dbReference type="Proteomes" id="UP000188268"/>
    </source>
</evidence>
<reference evidence="12 13" key="1">
    <citation type="submission" date="2013-09" db="EMBL/GenBank/DDBJ databases">
        <title>Corchorus capsularis genome sequencing.</title>
        <authorList>
            <person name="Alam M."/>
            <person name="Haque M.S."/>
            <person name="Islam M.S."/>
            <person name="Emdad E.M."/>
            <person name="Islam M.M."/>
            <person name="Ahmed B."/>
            <person name="Halim A."/>
            <person name="Hossen Q.M.M."/>
            <person name="Hossain M.Z."/>
            <person name="Ahmed R."/>
            <person name="Khan M.M."/>
            <person name="Islam R."/>
            <person name="Rashid M.M."/>
            <person name="Khan S.A."/>
            <person name="Rahman M.S."/>
            <person name="Alam M."/>
        </authorList>
    </citation>
    <scope>NUCLEOTIDE SEQUENCE [LARGE SCALE GENOMIC DNA]</scope>
    <source>
        <strain evidence="13">cv. CVL-1</strain>
        <tissue evidence="12">Whole seedling</tissue>
    </source>
</reference>
<feature type="region of interest" description="Disordered" evidence="10">
    <location>
        <begin position="236"/>
        <end position="261"/>
    </location>
</feature>
<dbReference type="InterPro" id="IPR017441">
    <property type="entry name" value="Protein_kinase_ATP_BS"/>
</dbReference>
<dbReference type="PROSITE" id="PS00107">
    <property type="entry name" value="PROTEIN_KINASE_ATP"/>
    <property type="match status" value="1"/>
</dbReference>
<name>A0A1R3IYP5_COCAP</name>
<feature type="region of interest" description="Disordered" evidence="10">
    <location>
        <begin position="61"/>
        <end position="193"/>
    </location>
</feature>
<dbReference type="Pfam" id="PF15491">
    <property type="entry name" value="CTC1_2"/>
    <property type="match status" value="1"/>
</dbReference>
<dbReference type="PROSITE" id="PS50011">
    <property type="entry name" value="PROTEIN_KINASE_DOM"/>
    <property type="match status" value="1"/>
</dbReference>
<feature type="compositionally biased region" description="Polar residues" evidence="10">
    <location>
        <begin position="776"/>
        <end position="790"/>
    </location>
</feature>
<feature type="region of interest" description="Disordered" evidence="10">
    <location>
        <begin position="1"/>
        <end position="43"/>
    </location>
</feature>
<feature type="region of interest" description="Disordered" evidence="10">
    <location>
        <begin position="773"/>
        <end position="802"/>
    </location>
</feature>
<dbReference type="SMART" id="SM00220">
    <property type="entry name" value="S_TKc"/>
    <property type="match status" value="1"/>
</dbReference>
<proteinExistence type="inferred from homology"/>
<dbReference type="InterPro" id="IPR028262">
    <property type="entry name" value="CTC1_plant"/>
</dbReference>
<comment type="similarity">
    <text evidence="3">Belongs to the CTC1 family.</text>
</comment>
<protein>
    <recommendedName>
        <fullName evidence="4">CST complex subunit CTC1</fullName>
    </recommendedName>
</protein>